<dbReference type="PANTHER" id="PTHR10682:SF9">
    <property type="entry name" value="POLY(A) POLYMERASE ALPHA"/>
    <property type="match status" value="1"/>
</dbReference>
<evidence type="ECO:0000256" key="6">
    <source>
        <dbReference type="ARBA" id="ARBA00022664"/>
    </source>
</evidence>
<comment type="cofactor">
    <cofactor evidence="1">
        <name>Mn(2+)</name>
        <dbReference type="ChEBI" id="CHEBI:29035"/>
    </cofactor>
</comment>
<dbReference type="GO" id="GO:1990817">
    <property type="term" value="F:poly(A) RNA polymerase activity"/>
    <property type="evidence" value="ECO:0007669"/>
    <property type="project" value="UniProtKB-EC"/>
</dbReference>
<feature type="region of interest" description="Disordered" evidence="14">
    <location>
        <begin position="362"/>
        <end position="383"/>
    </location>
</feature>
<dbReference type="SUPFAM" id="SSF81301">
    <property type="entry name" value="Nucleotidyltransferase"/>
    <property type="match status" value="1"/>
</dbReference>
<comment type="cofactor">
    <cofactor evidence="2">
        <name>Mg(2+)</name>
        <dbReference type="ChEBI" id="CHEBI:18420"/>
    </cofactor>
</comment>
<feature type="compositionally biased region" description="Acidic residues" evidence="14">
    <location>
        <begin position="366"/>
        <end position="383"/>
    </location>
</feature>
<dbReference type="InterPro" id="IPR047499">
    <property type="entry name" value="DD_AK7"/>
</dbReference>
<evidence type="ECO:0000256" key="9">
    <source>
        <dbReference type="ARBA" id="ARBA00022741"/>
    </source>
</evidence>
<dbReference type="Gene3D" id="1.20.890.10">
    <property type="entry name" value="cAMP-dependent protein kinase regulatory subunit, dimerization-anchoring domain"/>
    <property type="match status" value="1"/>
</dbReference>
<evidence type="ECO:0000259" key="15">
    <source>
        <dbReference type="Pfam" id="PF20750"/>
    </source>
</evidence>
<dbReference type="EC" id="2.7.7.19" evidence="5"/>
<evidence type="ECO:0000256" key="4">
    <source>
        <dbReference type="ARBA" id="ARBA00010912"/>
    </source>
</evidence>
<evidence type="ECO:0000256" key="5">
    <source>
        <dbReference type="ARBA" id="ARBA00012388"/>
    </source>
</evidence>
<keyword evidence="6" id="KW-0507">mRNA processing</keyword>
<dbReference type="Gene3D" id="3.30.460.10">
    <property type="entry name" value="Beta Polymerase, domain 2"/>
    <property type="match status" value="1"/>
</dbReference>
<accession>A0A8J6L527</accession>
<dbReference type="GO" id="GO:0005524">
    <property type="term" value="F:ATP binding"/>
    <property type="evidence" value="ECO:0007669"/>
    <property type="project" value="UniProtKB-KW"/>
</dbReference>
<feature type="domain" description="Poly(A) polymerase nucleotidyltransferase" evidence="15">
    <location>
        <begin position="625"/>
        <end position="770"/>
    </location>
</feature>
<evidence type="ECO:0000256" key="7">
    <source>
        <dbReference type="ARBA" id="ARBA00022679"/>
    </source>
</evidence>
<name>A0A8J6L527_MICOH</name>
<dbReference type="InterPro" id="IPR007858">
    <property type="entry name" value="Dpy-30_motif"/>
</dbReference>
<evidence type="ECO:0000256" key="8">
    <source>
        <dbReference type="ARBA" id="ARBA00022723"/>
    </source>
</evidence>
<evidence type="ECO:0000256" key="13">
    <source>
        <dbReference type="ARBA" id="ARBA00023242"/>
    </source>
</evidence>
<dbReference type="InterPro" id="IPR048840">
    <property type="entry name" value="PolA_pol_NTPase"/>
</dbReference>
<evidence type="ECO:0000256" key="3">
    <source>
        <dbReference type="ARBA" id="ARBA00004123"/>
    </source>
</evidence>
<dbReference type="Proteomes" id="UP000710432">
    <property type="component" value="Unassembled WGS sequence"/>
</dbReference>
<dbReference type="GO" id="GO:0006397">
    <property type="term" value="P:mRNA processing"/>
    <property type="evidence" value="ECO:0007669"/>
    <property type="project" value="UniProtKB-KW"/>
</dbReference>
<dbReference type="Pfam" id="PF05186">
    <property type="entry name" value="Dpy-30"/>
    <property type="match status" value="1"/>
</dbReference>
<dbReference type="InterPro" id="IPR027417">
    <property type="entry name" value="P-loop_NTPase"/>
</dbReference>
<dbReference type="SUPFAM" id="SSF81631">
    <property type="entry name" value="PAP/OAS1 substrate-binding domain"/>
    <property type="match status" value="1"/>
</dbReference>
<sequence length="849" mass="96746">MAEEEVPAASERVLKIQRVFINQLDTYSSGNIGKFLSNCVAGASLEEIAEEEEEEDETKSAAPEASNAKAKEGTFQIVGTLAKPESPRPDYAVETYSAISREDLLTRLLECDVVIYNITENVQQVEEAIWAVSAMNEEVAHFEKRKIFILLSTVMTWARSRPLDPEDTEVPFTEEDYRRRKHHPNFLDHINAEKIVLKLGKAMAWLGDIPALPVFGDGSNVIPAIHVLDLAGVIQNVIDHLPKLHYLVAVDESVHTLEDLVKQPYLDHLLVNLRMEALFVKENFNIRWVAQTGFVENIGSILKEYKQSRGLLPIKICILGPPAVGKSSISEELVKYYKLHHIKIKDVITEAIAKLEAIVAPKDAGEGEEEGEEEEEEENVEDAQELLDGIKESMEQNAGRLEDQYIIRFMKEKLKSMPCRNQGYILDGFPKTYDQAKDLFNQEDEEEEEEVRGKMFPYDRLITPEFVCGLDASDDFLKERVMNLPESIVVGTHYTQDRFLRSLSNYRDINTDDETVFNYFDEIEIHPIHIAPGDKQVAITPETQGEVQCVYMQPWASGQNKRLEEVKREERELLEAQSIPLRNYLMTYVMPTLMQGLNECCKVRPEDPVDFLGSQQTQPPQRHYGITSPISLAAPKETDCLLTQKLIETLKPFGVFEEEEELQRRILILGKLNNLVKEWIREISESKNLPQSVIENVGGKIFTFGSYRLGVHTKGADIDALCVAPRHVDRSDFFTSFYDKLKLQEEVKDLRAVEEAFVPVIKLCFDGIEVNPSDRYHLMPIITPAYPQQNSTYNVSVSTRMVMVEEFKQEIWHENGSLFAFSNCSGAVNKEIDDKVVEKRQLGRTTPHE</sequence>
<evidence type="ECO:0000256" key="14">
    <source>
        <dbReference type="SAM" id="MobiDB-lite"/>
    </source>
</evidence>
<evidence type="ECO:0000256" key="10">
    <source>
        <dbReference type="ARBA" id="ARBA00022777"/>
    </source>
</evidence>
<organism evidence="16 17">
    <name type="scientific">Microtus ochrogaster</name>
    <name type="common">Prairie vole</name>
    <dbReference type="NCBI Taxonomy" id="79684"/>
    <lineage>
        <taxon>Eukaryota</taxon>
        <taxon>Metazoa</taxon>
        <taxon>Chordata</taxon>
        <taxon>Craniata</taxon>
        <taxon>Vertebrata</taxon>
        <taxon>Euteleostomi</taxon>
        <taxon>Mammalia</taxon>
        <taxon>Eutheria</taxon>
        <taxon>Euarchontoglires</taxon>
        <taxon>Glires</taxon>
        <taxon>Rodentia</taxon>
        <taxon>Myomorpha</taxon>
        <taxon>Muroidea</taxon>
        <taxon>Cricetidae</taxon>
        <taxon>Arvicolinae</taxon>
        <taxon>Microtus</taxon>
    </lineage>
</organism>
<dbReference type="InterPro" id="IPR043519">
    <property type="entry name" value="NT_sf"/>
</dbReference>
<reference evidence="16" key="1">
    <citation type="submission" date="2020-03" db="EMBL/GenBank/DDBJ databases">
        <title>Studies in the Genomics of Life Span.</title>
        <authorList>
            <person name="Glass D."/>
        </authorList>
    </citation>
    <scope>NUCLEOTIDE SEQUENCE</scope>
    <source>
        <strain evidence="16">LTLLF</strain>
        <tissue evidence="16">Muscle</tissue>
    </source>
</reference>
<dbReference type="Gene3D" id="3.40.50.300">
    <property type="entry name" value="P-loop containing nucleotide triphosphate hydrolases"/>
    <property type="match status" value="1"/>
</dbReference>
<comment type="caution">
    <text evidence="16">The sequence shown here is derived from an EMBL/GenBank/DDBJ whole genome shotgun (WGS) entry which is preliminary data.</text>
</comment>
<evidence type="ECO:0000313" key="17">
    <source>
        <dbReference type="Proteomes" id="UP000710432"/>
    </source>
</evidence>
<evidence type="ECO:0000256" key="1">
    <source>
        <dbReference type="ARBA" id="ARBA00001936"/>
    </source>
</evidence>
<dbReference type="PANTHER" id="PTHR10682">
    <property type="entry name" value="POLY A POLYMERASE"/>
    <property type="match status" value="1"/>
</dbReference>
<keyword evidence="8" id="KW-0479">Metal-binding</keyword>
<dbReference type="Pfam" id="PF20750">
    <property type="entry name" value="PAP_NTPase"/>
    <property type="match status" value="1"/>
</dbReference>
<keyword evidence="11" id="KW-0067">ATP-binding</keyword>
<keyword evidence="10 16" id="KW-0418">Kinase</keyword>
<evidence type="ECO:0000313" key="16">
    <source>
        <dbReference type="EMBL" id="KAH0521079.1"/>
    </source>
</evidence>
<evidence type="ECO:0000256" key="11">
    <source>
        <dbReference type="ARBA" id="ARBA00022840"/>
    </source>
</evidence>
<dbReference type="Pfam" id="PF00406">
    <property type="entry name" value="ADK"/>
    <property type="match status" value="1"/>
</dbReference>
<proteinExistence type="inferred from homology"/>
<keyword evidence="13" id="KW-0539">Nucleus</keyword>
<dbReference type="AlphaFoldDB" id="A0A8J6L527"/>
<dbReference type="CDD" id="cd22967">
    <property type="entry name" value="DD_AK7"/>
    <property type="match status" value="1"/>
</dbReference>
<comment type="similarity">
    <text evidence="4">Belongs to the poly(A) polymerase family.</text>
</comment>
<keyword evidence="12" id="KW-0460">Magnesium</keyword>
<evidence type="ECO:0000256" key="12">
    <source>
        <dbReference type="ARBA" id="ARBA00022842"/>
    </source>
</evidence>
<dbReference type="SUPFAM" id="SSF52540">
    <property type="entry name" value="P-loop containing nucleoside triphosphate hydrolases"/>
    <property type="match status" value="1"/>
</dbReference>
<dbReference type="FunFam" id="3.30.460.10:FF:000002">
    <property type="entry name" value="Poly(A) polymerase alpha, putative"/>
    <property type="match status" value="1"/>
</dbReference>
<keyword evidence="7" id="KW-0808">Transferase</keyword>
<dbReference type="CDD" id="cd01428">
    <property type="entry name" value="ADK"/>
    <property type="match status" value="1"/>
</dbReference>
<dbReference type="SUPFAM" id="SSF51735">
    <property type="entry name" value="NAD(P)-binding Rossmann-fold domains"/>
    <property type="match status" value="1"/>
</dbReference>
<gene>
    <name evidence="16" type="ORF">LTLLF_109185</name>
</gene>
<protein>
    <recommendedName>
        <fullName evidence="5">polynucleotide adenylyltransferase</fullName>
        <ecNumber evidence="5">2.7.7.19</ecNumber>
    </recommendedName>
</protein>
<keyword evidence="9" id="KW-0547">Nucleotide-binding</keyword>
<dbReference type="GO" id="GO:0046872">
    <property type="term" value="F:metal ion binding"/>
    <property type="evidence" value="ECO:0007669"/>
    <property type="project" value="UniProtKB-KW"/>
</dbReference>
<evidence type="ECO:0000256" key="2">
    <source>
        <dbReference type="ARBA" id="ARBA00001946"/>
    </source>
</evidence>
<dbReference type="GO" id="GO:0019205">
    <property type="term" value="F:nucleobase-containing compound kinase activity"/>
    <property type="evidence" value="ECO:0007669"/>
    <property type="project" value="InterPro"/>
</dbReference>
<dbReference type="CDD" id="cd05402">
    <property type="entry name" value="NT_PAP_TUTase"/>
    <property type="match status" value="1"/>
</dbReference>
<feature type="region of interest" description="Disordered" evidence="14">
    <location>
        <begin position="49"/>
        <end position="70"/>
    </location>
</feature>
<dbReference type="EMBL" id="JAATJU010000299">
    <property type="protein sequence ID" value="KAH0521079.1"/>
    <property type="molecule type" value="Genomic_DNA"/>
</dbReference>
<dbReference type="GO" id="GO:0005634">
    <property type="term" value="C:nucleus"/>
    <property type="evidence" value="ECO:0007669"/>
    <property type="project" value="UniProtKB-SubCell"/>
</dbReference>
<dbReference type="InterPro" id="IPR036291">
    <property type="entry name" value="NAD(P)-bd_dom_sf"/>
</dbReference>
<comment type="subcellular location">
    <subcellularLocation>
        <location evidence="3">Nucleus</location>
    </subcellularLocation>
</comment>
<dbReference type="InterPro" id="IPR000850">
    <property type="entry name" value="Adenylat/UMP-CMP_kin"/>
</dbReference>